<protein>
    <submittedName>
        <fullName evidence="1">Uncharacterized protein</fullName>
    </submittedName>
</protein>
<keyword evidence="2" id="KW-1185">Reference proteome</keyword>
<proteinExistence type="predicted"/>
<organism evidence="1 2">
    <name type="scientific">Scortum barcoo</name>
    <name type="common">barcoo grunter</name>
    <dbReference type="NCBI Taxonomy" id="214431"/>
    <lineage>
        <taxon>Eukaryota</taxon>
        <taxon>Metazoa</taxon>
        <taxon>Chordata</taxon>
        <taxon>Craniata</taxon>
        <taxon>Vertebrata</taxon>
        <taxon>Euteleostomi</taxon>
        <taxon>Actinopterygii</taxon>
        <taxon>Neopterygii</taxon>
        <taxon>Teleostei</taxon>
        <taxon>Neoteleostei</taxon>
        <taxon>Acanthomorphata</taxon>
        <taxon>Eupercaria</taxon>
        <taxon>Centrarchiformes</taxon>
        <taxon>Terapontoidei</taxon>
        <taxon>Terapontidae</taxon>
        <taxon>Scortum</taxon>
    </lineage>
</organism>
<dbReference type="Proteomes" id="UP000831701">
    <property type="component" value="Chromosome 7"/>
</dbReference>
<evidence type="ECO:0000313" key="2">
    <source>
        <dbReference type="Proteomes" id="UP000831701"/>
    </source>
</evidence>
<accession>A0ACB8WNY1</accession>
<dbReference type="EMBL" id="CM041537">
    <property type="protein sequence ID" value="KAI3369436.1"/>
    <property type="molecule type" value="Genomic_DNA"/>
</dbReference>
<evidence type="ECO:0000313" key="1">
    <source>
        <dbReference type="EMBL" id="KAI3369436.1"/>
    </source>
</evidence>
<sequence length="98" mass="11001">MKESYQAMLACGTPDAVDRYNTGRPRKPQPGMSWHLRRGKQCSANTVYSAGGELLTSTGDIVGRWKEYFEDLLNPTDLPSTEEAEVRTRPSPKLKSLR</sequence>
<reference evidence="1" key="1">
    <citation type="submission" date="2022-04" db="EMBL/GenBank/DDBJ databases">
        <title>Jade perch genome.</title>
        <authorList>
            <person name="Chao B."/>
        </authorList>
    </citation>
    <scope>NUCLEOTIDE SEQUENCE</scope>
    <source>
        <strain evidence="1">CB-2022</strain>
    </source>
</reference>
<comment type="caution">
    <text evidence="1">The sequence shown here is derived from an EMBL/GenBank/DDBJ whole genome shotgun (WGS) entry which is preliminary data.</text>
</comment>
<gene>
    <name evidence="1" type="ORF">L3Q82_007657</name>
</gene>
<name>A0ACB8WNY1_9TELE</name>